<dbReference type="AlphaFoldDB" id="A0A644YSV9"/>
<name>A0A644YSV9_9ZZZZ</name>
<feature type="transmembrane region" description="Helical" evidence="1">
    <location>
        <begin position="231"/>
        <end position="248"/>
    </location>
</feature>
<comment type="caution">
    <text evidence="2">The sequence shown here is derived from an EMBL/GenBank/DDBJ whole genome shotgun (WGS) entry which is preliminary data.</text>
</comment>
<accession>A0A644YSV9</accession>
<dbReference type="EMBL" id="VSSQ01006139">
    <property type="protein sequence ID" value="MPM31665.1"/>
    <property type="molecule type" value="Genomic_DNA"/>
</dbReference>
<reference evidence="2" key="1">
    <citation type="submission" date="2019-08" db="EMBL/GenBank/DDBJ databases">
        <authorList>
            <person name="Kucharzyk K."/>
            <person name="Murdoch R.W."/>
            <person name="Higgins S."/>
            <person name="Loffler F."/>
        </authorList>
    </citation>
    <scope>NUCLEOTIDE SEQUENCE</scope>
</reference>
<feature type="transmembrane region" description="Helical" evidence="1">
    <location>
        <begin position="157"/>
        <end position="174"/>
    </location>
</feature>
<organism evidence="2">
    <name type="scientific">bioreactor metagenome</name>
    <dbReference type="NCBI Taxonomy" id="1076179"/>
    <lineage>
        <taxon>unclassified sequences</taxon>
        <taxon>metagenomes</taxon>
        <taxon>ecological metagenomes</taxon>
    </lineage>
</organism>
<evidence type="ECO:0000313" key="2">
    <source>
        <dbReference type="EMBL" id="MPM31665.1"/>
    </source>
</evidence>
<feature type="transmembrane region" description="Helical" evidence="1">
    <location>
        <begin position="186"/>
        <end position="211"/>
    </location>
</feature>
<keyword evidence="1" id="KW-1133">Transmembrane helix</keyword>
<sequence length="261" mass="27464">MNTVHSKENKISTRSIVFIGLFAALCYVALYFKIPIPSPVGKPFLHMGNMFVILAALLFNGVVGGASGSIGMGLFDIMNGYGSSAPKTFILKFGIGIFTGKVASKGRKAEAKSPVKWIFIASVVFTLIGMLLLIASITSGNQIAVAGIEKKLVINPVLYVFSLILGISLGAAAISAKKYSVDIQYAIMGAVSGIVFNLVGEFLFGVFNLLIAGSGFYPAVLTSAVSLPATLINGTFSIVVAVILYVPLSRVVTRSNIKIEA</sequence>
<dbReference type="Gene3D" id="1.10.1760.20">
    <property type="match status" value="1"/>
</dbReference>
<evidence type="ECO:0008006" key="3">
    <source>
        <dbReference type="Google" id="ProtNLM"/>
    </source>
</evidence>
<dbReference type="Pfam" id="PF07155">
    <property type="entry name" value="ECF-ribofla_trS"/>
    <property type="match status" value="1"/>
</dbReference>
<gene>
    <name evidence="2" type="ORF">SDC9_78222</name>
</gene>
<feature type="transmembrane region" description="Helical" evidence="1">
    <location>
        <begin position="117"/>
        <end position="137"/>
    </location>
</feature>
<feature type="transmembrane region" description="Helical" evidence="1">
    <location>
        <begin position="52"/>
        <end position="75"/>
    </location>
</feature>
<evidence type="ECO:0000256" key="1">
    <source>
        <dbReference type="SAM" id="Phobius"/>
    </source>
</evidence>
<dbReference type="GO" id="GO:0016020">
    <property type="term" value="C:membrane"/>
    <property type="evidence" value="ECO:0007669"/>
    <property type="project" value="InterPro"/>
</dbReference>
<keyword evidence="1" id="KW-0812">Transmembrane</keyword>
<protein>
    <recommendedName>
        <fullName evidence="3">ECF transporter S component</fullName>
    </recommendedName>
</protein>
<dbReference type="InterPro" id="IPR009825">
    <property type="entry name" value="ECF_substrate-spec-like"/>
</dbReference>
<proteinExistence type="predicted"/>
<keyword evidence="1" id="KW-0472">Membrane</keyword>
<feature type="transmembrane region" description="Helical" evidence="1">
    <location>
        <begin position="12"/>
        <end position="32"/>
    </location>
</feature>